<gene>
    <name evidence="2" type="ORF">RIF23_10595</name>
</gene>
<dbReference type="Gene3D" id="1.25.40.10">
    <property type="entry name" value="Tetratricopeptide repeat domain"/>
    <property type="match status" value="2"/>
</dbReference>
<feature type="region of interest" description="Disordered" evidence="1">
    <location>
        <begin position="22"/>
        <end position="45"/>
    </location>
</feature>
<organism evidence="2 3">
    <name type="scientific">Lipingzhangella rawalii</name>
    <dbReference type="NCBI Taxonomy" id="2055835"/>
    <lineage>
        <taxon>Bacteria</taxon>
        <taxon>Bacillati</taxon>
        <taxon>Actinomycetota</taxon>
        <taxon>Actinomycetes</taxon>
        <taxon>Streptosporangiales</taxon>
        <taxon>Nocardiopsidaceae</taxon>
        <taxon>Lipingzhangella</taxon>
    </lineage>
</organism>
<dbReference type="RefSeq" id="WP_310912296.1">
    <property type="nucleotide sequence ID" value="NZ_JAVLVT010000004.1"/>
</dbReference>
<dbReference type="SMART" id="SM00028">
    <property type="entry name" value="TPR"/>
    <property type="match status" value="5"/>
</dbReference>
<evidence type="ECO:0000256" key="1">
    <source>
        <dbReference type="SAM" id="MobiDB-lite"/>
    </source>
</evidence>
<dbReference type="SUPFAM" id="SSF52540">
    <property type="entry name" value="P-loop containing nucleoside triphosphate hydrolases"/>
    <property type="match status" value="1"/>
</dbReference>
<dbReference type="PANTHER" id="PTHR47691">
    <property type="entry name" value="REGULATOR-RELATED"/>
    <property type="match status" value="1"/>
</dbReference>
<dbReference type="PANTHER" id="PTHR47691:SF3">
    <property type="entry name" value="HTH-TYPE TRANSCRIPTIONAL REGULATOR RV0890C-RELATED"/>
    <property type="match status" value="1"/>
</dbReference>
<dbReference type="InterPro" id="IPR027417">
    <property type="entry name" value="P-loop_NTPase"/>
</dbReference>
<dbReference type="Proteomes" id="UP001250214">
    <property type="component" value="Unassembled WGS sequence"/>
</dbReference>
<comment type="caution">
    <text evidence="2">The sequence shown here is derived from an EMBL/GenBank/DDBJ whole genome shotgun (WGS) entry which is preliminary data.</text>
</comment>
<dbReference type="EMBL" id="JAVLVT010000004">
    <property type="protein sequence ID" value="MDS1270748.1"/>
    <property type="molecule type" value="Genomic_DNA"/>
</dbReference>
<dbReference type="InterPro" id="IPR019734">
    <property type="entry name" value="TPR_rpt"/>
</dbReference>
<dbReference type="InterPro" id="IPR011990">
    <property type="entry name" value="TPR-like_helical_dom_sf"/>
</dbReference>
<accession>A0ABU2H636</accession>
<dbReference type="PRINTS" id="PR00364">
    <property type="entry name" value="DISEASERSIST"/>
</dbReference>
<name>A0ABU2H636_9ACTN</name>
<sequence>MSSHSEHTGDARDVVQAGNVSGGIHFHTAGDEHGAAPPRQLPGDPRGFVNRTDELAVLDALVVADDADRQSLCVIAGTAGAGKTSLALHWAHRVREQFPDGQLHVNLRGYDPGEPVPAAEALHRFLAAFGVPSGAIPTDLDAAAAMYRSLLADRRILVLLDNAATVAQVRPLLPGTPHCLTVVTSRSSLSGLSVRDGAHRLTLGTLAEPEAAALVRAVTAGYRREDGEEKLAELAQLCARLPLALRIAAERAAMRPHMHLDELIADLRDESALWDALSVEDEEEAGAVHSVFAWSYRALPADAARMFRLLGLHPGPDLGLGAAAALAGVCTRQARRQLDVLVGASMLEQAVPRRFELHDLLRAYAVDQVQQEELPEERTAALRRVLGWYLHTADAAQRWIRPDEEHVPELMPLDDGVEPLDFTSREEALDWAHQEQDTFLPAVRAAAEAGLDRHAWQLAAVVWNAQAPSVPVAFWLPIGEVGLRSARRLGDEWAQALLLENMGFDAVQAHRTELAREYHEGALALRRGLGDRRGEADSLNALGLVQMRTGDRDGAAEHLGQAIAAFGDLEEDHWQAVARANLAEVHYLAGHLEEAHDGIIAALATHRAAGNGPSIGNTLRILSAIQLEQGDPHQALRAAEEAVELAVELRDHLAEGYWLLALGDAQRALDRLTDALESYQRSAILHRRLGDRSREARAWQGTGQTYQLLHREQDAAGFHRRAAAVHQELGETWLEALALESLGTAVQGQDPHESHQCWTRAFHLIGDDNTPRATQARQRISAMLAGAADGHGTGPE</sequence>
<evidence type="ECO:0000313" key="3">
    <source>
        <dbReference type="Proteomes" id="UP001250214"/>
    </source>
</evidence>
<reference evidence="3" key="1">
    <citation type="submission" date="2023-07" db="EMBL/GenBank/DDBJ databases">
        <title>Novel species in the genus Lipingzhangella isolated from Sambhar Salt Lake.</title>
        <authorList>
            <person name="Jiya N."/>
            <person name="Kajale S."/>
            <person name="Sharma A."/>
        </authorList>
    </citation>
    <scope>NUCLEOTIDE SEQUENCE [LARGE SCALE GENOMIC DNA]</scope>
    <source>
        <strain evidence="3">LS1_29</strain>
    </source>
</reference>
<dbReference type="Pfam" id="PF13424">
    <property type="entry name" value="TPR_12"/>
    <property type="match status" value="1"/>
</dbReference>
<dbReference type="SUPFAM" id="SSF48452">
    <property type="entry name" value="TPR-like"/>
    <property type="match status" value="2"/>
</dbReference>
<keyword evidence="3" id="KW-1185">Reference proteome</keyword>
<protein>
    <submittedName>
        <fullName evidence="2">Tetratricopeptide repeat protein</fullName>
    </submittedName>
</protein>
<proteinExistence type="predicted"/>
<dbReference type="Gene3D" id="3.40.50.300">
    <property type="entry name" value="P-loop containing nucleotide triphosphate hydrolases"/>
    <property type="match status" value="1"/>
</dbReference>
<evidence type="ECO:0000313" key="2">
    <source>
        <dbReference type="EMBL" id="MDS1270748.1"/>
    </source>
</evidence>